<dbReference type="Gene3D" id="3.40.850.10">
    <property type="entry name" value="Kinesin motor domain"/>
    <property type="match status" value="1"/>
</dbReference>
<dbReference type="GO" id="GO:0051015">
    <property type="term" value="F:actin filament binding"/>
    <property type="evidence" value="ECO:0007669"/>
    <property type="project" value="InterPro"/>
</dbReference>
<comment type="subcellular location">
    <subcellularLocation>
        <location evidence="1">Cytoplasm</location>
        <location evidence="1">Myofibril</location>
    </subcellularLocation>
</comment>
<dbReference type="Pfam" id="PF02736">
    <property type="entry name" value="Myosin_N"/>
    <property type="match status" value="1"/>
</dbReference>
<feature type="coiled-coil region" evidence="11">
    <location>
        <begin position="1602"/>
        <end position="1650"/>
    </location>
</feature>
<feature type="binding site" evidence="10">
    <location>
        <begin position="180"/>
        <end position="187"/>
    </location>
    <ligand>
        <name>ATP</name>
        <dbReference type="ChEBI" id="CHEBI:30616"/>
    </ligand>
</feature>
<keyword evidence="4 10" id="KW-0547">Nucleotide-binding</keyword>
<dbReference type="GO" id="GO:0005524">
    <property type="term" value="F:ATP binding"/>
    <property type="evidence" value="ECO:0007669"/>
    <property type="project" value="UniProtKB-UniRule"/>
</dbReference>
<dbReference type="FunFam" id="1.20.5.340:FF:000025">
    <property type="entry name" value="Myosin heavy chain, isoform G"/>
    <property type="match status" value="1"/>
</dbReference>
<name>A0AAV2PRC5_MEGNR</name>
<dbReference type="InterPro" id="IPR008989">
    <property type="entry name" value="Myosin_S1_N"/>
</dbReference>
<dbReference type="PANTHER" id="PTHR13140">
    <property type="entry name" value="MYOSIN"/>
    <property type="match status" value="1"/>
</dbReference>
<dbReference type="InterPro" id="IPR000048">
    <property type="entry name" value="IQ_motif_EF-hand-BS"/>
</dbReference>
<comment type="similarity">
    <text evidence="2 10">Belongs to the TRAFAC class myosin-kinesin ATPase superfamily. Myosin family.</text>
</comment>
<dbReference type="InterPro" id="IPR014751">
    <property type="entry name" value="XRCC4-like_C"/>
</dbReference>
<evidence type="ECO:0000256" key="2">
    <source>
        <dbReference type="ARBA" id="ARBA00008314"/>
    </source>
</evidence>
<feature type="compositionally biased region" description="Basic and acidic residues" evidence="12">
    <location>
        <begin position="1696"/>
        <end position="1711"/>
    </location>
</feature>
<feature type="coiled-coil region" evidence="11">
    <location>
        <begin position="843"/>
        <end position="1129"/>
    </location>
</feature>
<dbReference type="PROSITE" id="PS51844">
    <property type="entry name" value="SH3_LIKE"/>
    <property type="match status" value="1"/>
</dbReference>
<dbReference type="InterPro" id="IPR002928">
    <property type="entry name" value="Myosin_tail"/>
</dbReference>
<reference evidence="15 16" key="1">
    <citation type="submission" date="2024-05" db="EMBL/GenBank/DDBJ databases">
        <authorList>
            <person name="Wallberg A."/>
        </authorList>
    </citation>
    <scope>NUCLEOTIDE SEQUENCE [LARGE SCALE GENOMIC DNA]</scope>
</reference>
<dbReference type="InterPro" id="IPR027417">
    <property type="entry name" value="P-loop_NTPase"/>
</dbReference>
<evidence type="ECO:0000256" key="7">
    <source>
        <dbReference type="ARBA" id="ARBA00023123"/>
    </source>
</evidence>
<evidence type="ECO:0000256" key="11">
    <source>
        <dbReference type="SAM" id="Coils"/>
    </source>
</evidence>
<dbReference type="Gene3D" id="1.20.120.720">
    <property type="entry name" value="Myosin VI head, motor domain, U50 subdomain"/>
    <property type="match status" value="1"/>
</dbReference>
<dbReference type="InterPro" id="IPR036961">
    <property type="entry name" value="Kinesin_motor_dom_sf"/>
</dbReference>
<dbReference type="GO" id="GO:0009888">
    <property type="term" value="P:tissue development"/>
    <property type="evidence" value="ECO:0007669"/>
    <property type="project" value="UniProtKB-ARBA"/>
</dbReference>
<feature type="region of interest" description="Disordered" evidence="12">
    <location>
        <begin position="1696"/>
        <end position="1715"/>
    </location>
</feature>
<dbReference type="Gene3D" id="1.20.5.370">
    <property type="match status" value="3"/>
</dbReference>
<organism evidence="15 16">
    <name type="scientific">Meganyctiphanes norvegica</name>
    <name type="common">Northern krill</name>
    <name type="synonym">Thysanopoda norvegica</name>
    <dbReference type="NCBI Taxonomy" id="48144"/>
    <lineage>
        <taxon>Eukaryota</taxon>
        <taxon>Metazoa</taxon>
        <taxon>Ecdysozoa</taxon>
        <taxon>Arthropoda</taxon>
        <taxon>Crustacea</taxon>
        <taxon>Multicrustacea</taxon>
        <taxon>Malacostraca</taxon>
        <taxon>Eumalacostraca</taxon>
        <taxon>Eucarida</taxon>
        <taxon>Euphausiacea</taxon>
        <taxon>Euphausiidae</taxon>
        <taxon>Meganyctiphanes</taxon>
    </lineage>
</organism>
<dbReference type="Gene3D" id="1.20.5.4820">
    <property type="match status" value="1"/>
</dbReference>
<dbReference type="PROSITE" id="PS51456">
    <property type="entry name" value="MYOSIN_MOTOR"/>
    <property type="match status" value="1"/>
</dbReference>
<evidence type="ECO:0000259" key="14">
    <source>
        <dbReference type="PROSITE" id="PS51844"/>
    </source>
</evidence>
<dbReference type="FunFam" id="1.20.5.370:FF:000001">
    <property type="entry name" value="Myosin heavy chain"/>
    <property type="match status" value="1"/>
</dbReference>
<dbReference type="EMBL" id="CAXKWB010001169">
    <property type="protein sequence ID" value="CAL4063537.1"/>
    <property type="molecule type" value="Genomic_DNA"/>
</dbReference>
<proteinExistence type="inferred from homology"/>
<dbReference type="Gene3D" id="1.20.58.530">
    <property type="match status" value="1"/>
</dbReference>
<feature type="region of interest" description="Actin-binding" evidence="10">
    <location>
        <begin position="651"/>
        <end position="673"/>
    </location>
</feature>
<comment type="caution">
    <text evidence="15">The sequence shown here is derived from an EMBL/GenBank/DDBJ whole genome shotgun (WGS) entry which is preliminary data.</text>
</comment>
<evidence type="ECO:0000313" key="15">
    <source>
        <dbReference type="EMBL" id="CAL4063537.1"/>
    </source>
</evidence>
<evidence type="ECO:0000256" key="5">
    <source>
        <dbReference type="ARBA" id="ARBA00022840"/>
    </source>
</evidence>
<evidence type="ECO:0000313" key="16">
    <source>
        <dbReference type="Proteomes" id="UP001497623"/>
    </source>
</evidence>
<evidence type="ECO:0000256" key="8">
    <source>
        <dbReference type="ARBA" id="ARBA00023175"/>
    </source>
</evidence>
<evidence type="ECO:0000256" key="3">
    <source>
        <dbReference type="ARBA" id="ARBA00022490"/>
    </source>
</evidence>
<dbReference type="SMART" id="SM00242">
    <property type="entry name" value="MYSc"/>
    <property type="match status" value="1"/>
</dbReference>
<dbReference type="Gene3D" id="1.10.10.820">
    <property type="match status" value="1"/>
</dbReference>
<dbReference type="SUPFAM" id="SSF52540">
    <property type="entry name" value="P-loop containing nucleoside triphosphate hydrolases"/>
    <property type="match status" value="1"/>
</dbReference>
<dbReference type="FunFam" id="1.10.10.820:FF:000001">
    <property type="entry name" value="Myosin heavy chain"/>
    <property type="match status" value="1"/>
</dbReference>
<protein>
    <recommendedName>
        <fullName evidence="17">Myosin heavy chain</fullName>
    </recommendedName>
</protein>
<keyword evidence="16" id="KW-1185">Reference proteome</keyword>
<dbReference type="PRINTS" id="PR00193">
    <property type="entry name" value="MYOSINHEAVY"/>
</dbReference>
<dbReference type="Pfam" id="PF00063">
    <property type="entry name" value="Myosin_head"/>
    <property type="match status" value="1"/>
</dbReference>
<keyword evidence="8 10" id="KW-0505">Motor protein</keyword>
<dbReference type="GO" id="GO:0000146">
    <property type="term" value="F:microfilament motor activity"/>
    <property type="evidence" value="ECO:0007669"/>
    <property type="project" value="TreeGrafter"/>
</dbReference>
<keyword evidence="6 11" id="KW-0175">Coiled coil</keyword>
<dbReference type="Proteomes" id="UP001497623">
    <property type="component" value="Unassembled WGS sequence"/>
</dbReference>
<dbReference type="Gene3D" id="2.30.30.360">
    <property type="entry name" value="Myosin S1 fragment, N-terminal"/>
    <property type="match status" value="1"/>
</dbReference>
<dbReference type="GO" id="GO:0048731">
    <property type="term" value="P:system development"/>
    <property type="evidence" value="ECO:0007669"/>
    <property type="project" value="UniProtKB-ARBA"/>
</dbReference>
<gene>
    <name evidence="15" type="ORF">MNOR_LOCUS3437</name>
</gene>
<keyword evidence="7 10" id="KW-0518">Myosin</keyword>
<dbReference type="GO" id="GO:0016020">
    <property type="term" value="C:membrane"/>
    <property type="evidence" value="ECO:0007669"/>
    <property type="project" value="TreeGrafter"/>
</dbReference>
<dbReference type="GO" id="GO:0016459">
    <property type="term" value="C:myosin complex"/>
    <property type="evidence" value="ECO:0007669"/>
    <property type="project" value="UniProtKB-KW"/>
</dbReference>
<dbReference type="GO" id="GO:0030017">
    <property type="term" value="C:sarcomere"/>
    <property type="evidence" value="ECO:0007669"/>
    <property type="project" value="UniProtKB-ARBA"/>
</dbReference>
<dbReference type="CDD" id="cd01377">
    <property type="entry name" value="MYSc_class_II"/>
    <property type="match status" value="1"/>
</dbReference>
<dbReference type="InterPro" id="IPR001609">
    <property type="entry name" value="Myosin_head_motor_dom-like"/>
</dbReference>
<dbReference type="FunFam" id="3.40.850.10:FF:000101">
    <property type="entry name" value="Slow myosin heavy chain 2"/>
    <property type="match status" value="1"/>
</dbReference>
<evidence type="ECO:0000256" key="10">
    <source>
        <dbReference type="PROSITE-ProRule" id="PRU00782"/>
    </source>
</evidence>
<dbReference type="PANTHER" id="PTHR13140:SF857">
    <property type="entry name" value="MYOSIN-11"/>
    <property type="match status" value="1"/>
</dbReference>
<dbReference type="SUPFAM" id="SSF90257">
    <property type="entry name" value="Myosin rod fragments"/>
    <property type="match status" value="5"/>
</dbReference>
<dbReference type="FunFam" id="1.20.58.530:FF:000001">
    <property type="entry name" value="Myosin heavy chain"/>
    <property type="match status" value="1"/>
</dbReference>
<dbReference type="FunFam" id="1.20.5.370:FF:000008">
    <property type="entry name" value="Myosin heavy chain"/>
    <property type="match status" value="1"/>
</dbReference>
<evidence type="ECO:0000256" key="12">
    <source>
        <dbReference type="SAM" id="MobiDB-lite"/>
    </source>
</evidence>
<feature type="coiled-coil region" evidence="11">
    <location>
        <begin position="1158"/>
        <end position="1565"/>
    </location>
</feature>
<evidence type="ECO:0008006" key="17">
    <source>
        <dbReference type="Google" id="ProtNLM"/>
    </source>
</evidence>
<feature type="domain" description="Myosin N-terminal SH3-like" evidence="14">
    <location>
        <begin position="35"/>
        <end position="83"/>
    </location>
</feature>
<dbReference type="InterPro" id="IPR004009">
    <property type="entry name" value="SH3_Myosin"/>
</dbReference>
<dbReference type="GO" id="GO:0007015">
    <property type="term" value="P:actin filament organization"/>
    <property type="evidence" value="ECO:0007669"/>
    <property type="project" value="TreeGrafter"/>
</dbReference>
<feature type="domain" description="Myosin motor" evidence="13">
    <location>
        <begin position="87"/>
        <end position="772"/>
    </location>
</feature>
<keyword evidence="9 10" id="KW-0009">Actin-binding</keyword>
<evidence type="ECO:0000256" key="1">
    <source>
        <dbReference type="ARBA" id="ARBA00004657"/>
    </source>
</evidence>
<keyword evidence="5 10" id="KW-0067">ATP-binding</keyword>
<dbReference type="FunFam" id="1.20.5.370:FF:000010">
    <property type="entry name" value="Myosin heavy chain, isoform G"/>
    <property type="match status" value="1"/>
</dbReference>
<dbReference type="PROSITE" id="PS50096">
    <property type="entry name" value="IQ"/>
    <property type="match status" value="1"/>
</dbReference>
<dbReference type="FunFam" id="1.20.5.370:FF:000009">
    <property type="entry name" value="Myosin heavy chain, isoform G"/>
    <property type="match status" value="1"/>
</dbReference>
<sequence>MPGHVVKSVGPDPDPTEFLFVSREQKIKDQAKPYDAKKDCWVPNKDEGFVIGKIQGTKGDLVIVDAAGEVKNYKKDQVGQVNPPKYEKTEDMSNLTFLNDASVLYNLKVRYQARLIYTYSGLFCIAVNPYKRFPIYTDRAAGIYTNKRRNEVPPHLFAISDGAYQNMLQLHEDQSMLITGESGAGKTENTKKVIAYFAFVASSGVKAKAGEKEKESLEDQIVATNPVLEAFGNAKTTRNDNSSRFGKFIRIHFQISGKLASADIENYLLEKARVISQAAAERSYHIFYNVMSDEVSYLKKMCHLSDNIYDYPWQSQGKVTVESIDDKEDMQFAHTAFHCLLFSDEERDDIYKVTSLCMHLGNLKFKQRQEQAEFDDACAATGKAIADLLGTDEELLYVNFCKPKIRVGAELLTKSNTAEKTMDNVGALCKGLFDRNFSFLVKKCNVTLETGLKRQHFIGVLDIAGFEIFDFNGFEQICINFCNEKLQQFFNHHMFVLEQEEYKKEGINWAFVDFGMDLQACIELFEKPMGLFAILEEESMFPKATDKSFQDKLNANHEGKSSPFVKPKGNAHFGISHYAGTVHYNITGWLEKNKDPLNDTVIDQLKKGTNNLIVDLFANHPGQSEEPAKSAGGKKKAGGFKTVSSGFRDQLGNLMAVLNSTHPHFIRCIVPNTTKTPGKVDADLIMHQLTCNGVLEGIRICRKGFPNRMHYPDFKQRYKILGATIFVEIEEDKQSAAALMDKIKLDKEKFRTGHTKVFFRAGVLGELEEIRDDRLGLLVSWLQAWIRGWKARKNYEILKTRRMNLIVVQRNLKKYMKMRNWLWYGFWQQLRPQLNTGRVGEMMDKMEAIAEKSEKNAKIAAEKNVKLQAENKILMTERDQLQSTLDDCKGGLSNFLEKENKLAGHKHELETQLKELNQRLGDEQEAKQSLAQATKKVEQEMGSLRRDIEDIDQVLDKANQDKEMKDMQIKNLNEEIAHQEELIIKVNKEKKMIQESNQQTGEDLQSIEDRCNHLNRVKAKLEQNLDELEDNLEREKKLRSDVEKTKRKIEGDLKLTQEAVADLERNQKELENSLIRKENEGAALSSKLEDEQLTTMRTSKQIKELQCRIEELEDELKHESMARSKSEKLKSAMNREIEEIGERLDEAGGSTAAQVELNKKREAELAKLKRDLEESNMQHEAVLMQLRKKHNDGVAEMSEQIDHLNKMKARTEKDKETMKREADDARAALDTLAREKVAAEKTGKQMQHQINEIQAKLDEANRTLNDFDATKKKLAVENTDLTRQIEEAESQIGQLSKMKLSLTNQCEDARKMADEESRERATLVGKYRNLEQDISTMREELEEEAESKADIHRQLSKANSEAQMYRAKYESEGIARAEELEATRMKLAARLDEAEQQIEQLNFKNTSLEKSRSRITSELENMQVECERASTSAVSAEKKQKNFDKIISEWKMKVDDLAAELDASNKECRNYSTELFRVKSCHEDNLEQLDAVKRENKNLSDEIKDLLDQISEGGRNMHDASKSVKRLEIEKEELQAALEEAEAALEQEENKVLRGQLELSQVRQEIDRRIGEKEEEFDNTRKTHQRAIDSMQASLEAEAKGKADALRIKKKLESDINELEIALDHSNKSNSDLQKHMKKVHAEMNELHDKIVNEQRMSSEFREQYGIAERRANALHSELEETRSLLDQSDRARRLAEQELSDNHESVHHLSEQNSALSIQKRKLEGEMQTMHADLDEMLNEAKHSEEKAKKAMLDAARLADELRAEQEHSQLQAKARKALEATTTELQARLEESEINAQKTGKRALAKMESRVHELEQGLDHESHQHAEAMKNLRKCERRIKELTFQNEEDKKNHERMQDLVDKLHQKIKTYKRQIEEAEEIAALNLAKFRKVQQEVESVQQIHM</sequence>
<keyword evidence="3" id="KW-0963">Cytoplasm</keyword>
<dbReference type="Pfam" id="PF01576">
    <property type="entry name" value="Myosin_tail_1"/>
    <property type="match status" value="1"/>
</dbReference>
<dbReference type="GO" id="GO:0060972">
    <property type="term" value="P:left/right pattern formation"/>
    <property type="evidence" value="ECO:0007669"/>
    <property type="project" value="UniProtKB-ARBA"/>
</dbReference>
<evidence type="ECO:0000259" key="13">
    <source>
        <dbReference type="PROSITE" id="PS51456"/>
    </source>
</evidence>
<evidence type="ECO:0000256" key="4">
    <source>
        <dbReference type="ARBA" id="ARBA00022741"/>
    </source>
</evidence>
<evidence type="ECO:0000256" key="9">
    <source>
        <dbReference type="ARBA" id="ARBA00023203"/>
    </source>
</evidence>
<accession>A0AAV2PRC5</accession>
<evidence type="ECO:0000256" key="6">
    <source>
        <dbReference type="ARBA" id="ARBA00023054"/>
    </source>
</evidence>
<dbReference type="Gene3D" id="1.20.5.340">
    <property type="match status" value="3"/>
</dbReference>
<dbReference type="SMART" id="SM00015">
    <property type="entry name" value="IQ"/>
    <property type="match status" value="1"/>
</dbReference>
<dbReference type="GO" id="GO:0031033">
    <property type="term" value="P:myosin filament organization"/>
    <property type="evidence" value="ECO:0007669"/>
    <property type="project" value="UniProtKB-ARBA"/>
</dbReference>